<dbReference type="AlphaFoldDB" id="A0A1F5ECK0"/>
<dbReference type="Proteomes" id="UP000177481">
    <property type="component" value="Unassembled WGS sequence"/>
</dbReference>
<organism evidence="2 3">
    <name type="scientific">Candidatus Berkelbacteria bacterium RIFCSPLOWO2_01_FULL_50_28</name>
    <dbReference type="NCBI Taxonomy" id="1797471"/>
    <lineage>
        <taxon>Bacteria</taxon>
        <taxon>Candidatus Berkelbacteria</taxon>
    </lineage>
</organism>
<protein>
    <submittedName>
        <fullName evidence="2">Uncharacterized protein</fullName>
    </submittedName>
</protein>
<feature type="signal peptide" evidence="1">
    <location>
        <begin position="1"/>
        <end position="31"/>
    </location>
</feature>
<evidence type="ECO:0000313" key="3">
    <source>
        <dbReference type="Proteomes" id="UP000177481"/>
    </source>
</evidence>
<comment type="caution">
    <text evidence="2">The sequence shown here is derived from an EMBL/GenBank/DDBJ whole genome shotgun (WGS) entry which is preliminary data.</text>
</comment>
<proteinExistence type="predicted"/>
<gene>
    <name evidence="2" type="ORF">A3A71_02715</name>
</gene>
<dbReference type="STRING" id="1797471.A3A71_02715"/>
<evidence type="ECO:0000313" key="2">
    <source>
        <dbReference type="EMBL" id="OGD64934.1"/>
    </source>
</evidence>
<reference evidence="2 3" key="1">
    <citation type="journal article" date="2016" name="Nat. Commun.">
        <title>Thousands of microbial genomes shed light on interconnected biogeochemical processes in an aquifer system.</title>
        <authorList>
            <person name="Anantharaman K."/>
            <person name="Brown C.T."/>
            <person name="Hug L.A."/>
            <person name="Sharon I."/>
            <person name="Castelle C.J."/>
            <person name="Probst A.J."/>
            <person name="Thomas B.C."/>
            <person name="Singh A."/>
            <person name="Wilkins M.J."/>
            <person name="Karaoz U."/>
            <person name="Brodie E.L."/>
            <person name="Williams K.H."/>
            <person name="Hubbard S.S."/>
            <person name="Banfield J.F."/>
        </authorList>
    </citation>
    <scope>NUCLEOTIDE SEQUENCE [LARGE SCALE GENOMIC DNA]</scope>
</reference>
<sequence>MKKVFIYVSSRVLAGLLLGIAGLALTLSSPASNPQGTNAADTDSYNTKWTATKLITVCCWDYRGASLTTNTHEIAIGVSAWHVEGKLNDELAFTEDWKAPAVGAKVTRYNATSTHSPWPSNSGFNPTKWLLATYHTIGVGADDRANGAGRNATVFAEKTPGEINYAIPSQNNSGYPILSGNGAQTCTRDNTRSFRCRISTGSYGWLDNIGDKGANLGQQEIMGGGLFMPLEWTVTGTLY</sequence>
<name>A0A1F5ECK0_9BACT</name>
<accession>A0A1F5ECK0</accession>
<feature type="chain" id="PRO_5009518325" evidence="1">
    <location>
        <begin position="32"/>
        <end position="239"/>
    </location>
</feature>
<dbReference type="EMBL" id="MEZX01000002">
    <property type="protein sequence ID" value="OGD64934.1"/>
    <property type="molecule type" value="Genomic_DNA"/>
</dbReference>
<evidence type="ECO:0000256" key="1">
    <source>
        <dbReference type="SAM" id="SignalP"/>
    </source>
</evidence>
<keyword evidence="1" id="KW-0732">Signal</keyword>